<keyword evidence="4" id="KW-0436">Ligase</keyword>
<dbReference type="SUPFAM" id="SSF56801">
    <property type="entry name" value="Acetyl-CoA synthetase-like"/>
    <property type="match status" value="1"/>
</dbReference>
<comment type="caution">
    <text evidence="4">The sequence shown here is derived from an EMBL/GenBank/DDBJ whole genome shotgun (WGS) entry which is preliminary data.</text>
</comment>
<keyword evidence="1" id="KW-0547">Nucleotide-binding</keyword>
<reference evidence="4" key="2">
    <citation type="journal article" date="2021" name="PeerJ">
        <title>Extensive microbial diversity within the chicken gut microbiome revealed by metagenomics and culture.</title>
        <authorList>
            <person name="Gilroy R."/>
            <person name="Ravi A."/>
            <person name="Getino M."/>
            <person name="Pursley I."/>
            <person name="Horton D.L."/>
            <person name="Alikhan N.F."/>
            <person name="Baker D."/>
            <person name="Gharbi K."/>
            <person name="Hall N."/>
            <person name="Watson M."/>
            <person name="Adriaenssens E.M."/>
            <person name="Foster-Nyarko E."/>
            <person name="Jarju S."/>
            <person name="Secka A."/>
            <person name="Antonio M."/>
            <person name="Oren A."/>
            <person name="Chaudhuri R.R."/>
            <person name="La Ragione R."/>
            <person name="Hildebrand F."/>
            <person name="Pallen M.J."/>
        </authorList>
    </citation>
    <scope>NUCLEOTIDE SEQUENCE</scope>
    <source>
        <strain evidence="4">11300</strain>
    </source>
</reference>
<dbReference type="PANTHER" id="PTHR43272">
    <property type="entry name" value="LONG-CHAIN-FATTY-ACID--COA LIGASE"/>
    <property type="match status" value="1"/>
</dbReference>
<dbReference type="PROSITE" id="PS00455">
    <property type="entry name" value="AMP_BINDING"/>
    <property type="match status" value="1"/>
</dbReference>
<reference evidence="4" key="1">
    <citation type="submission" date="2020-10" db="EMBL/GenBank/DDBJ databases">
        <authorList>
            <person name="Gilroy R."/>
        </authorList>
    </citation>
    <scope>NUCLEOTIDE SEQUENCE</scope>
    <source>
        <strain evidence="4">11300</strain>
    </source>
</reference>
<evidence type="ECO:0000313" key="5">
    <source>
        <dbReference type="Proteomes" id="UP000824091"/>
    </source>
</evidence>
<keyword evidence="2" id="KW-0067">ATP-binding</keyword>
<organism evidence="4 5">
    <name type="scientific">Candidatus Fimisoma avicola</name>
    <dbReference type="NCBI Taxonomy" id="2840826"/>
    <lineage>
        <taxon>Bacteria</taxon>
        <taxon>Bacillati</taxon>
        <taxon>Bacillota</taxon>
        <taxon>Clostridia</taxon>
        <taxon>Eubacteriales</taxon>
        <taxon>Candidatus Fimisoma</taxon>
    </lineage>
</organism>
<dbReference type="InterPro" id="IPR020845">
    <property type="entry name" value="AMP-binding_CS"/>
</dbReference>
<evidence type="ECO:0000313" key="4">
    <source>
        <dbReference type="EMBL" id="HIU27998.1"/>
    </source>
</evidence>
<protein>
    <submittedName>
        <fullName evidence="4">Acyl--CoA ligase</fullName>
    </submittedName>
</protein>
<accession>A0A9D1L9A7</accession>
<feature type="non-terminal residue" evidence="4">
    <location>
        <position position="285"/>
    </location>
</feature>
<evidence type="ECO:0000259" key="3">
    <source>
        <dbReference type="Pfam" id="PF00501"/>
    </source>
</evidence>
<evidence type="ECO:0000256" key="1">
    <source>
        <dbReference type="ARBA" id="ARBA00022741"/>
    </source>
</evidence>
<name>A0A9D1L9A7_9FIRM</name>
<dbReference type="Proteomes" id="UP000824091">
    <property type="component" value="Unassembled WGS sequence"/>
</dbReference>
<dbReference type="GO" id="GO:0005524">
    <property type="term" value="F:ATP binding"/>
    <property type="evidence" value="ECO:0007669"/>
    <property type="project" value="UniProtKB-KW"/>
</dbReference>
<dbReference type="InterPro" id="IPR000873">
    <property type="entry name" value="AMP-dep_synth/lig_dom"/>
</dbReference>
<dbReference type="Pfam" id="PF00501">
    <property type="entry name" value="AMP-binding"/>
    <property type="match status" value="1"/>
</dbReference>
<feature type="domain" description="AMP-dependent synthetase/ligase" evidence="3">
    <location>
        <begin position="20"/>
        <end position="277"/>
    </location>
</feature>
<dbReference type="EMBL" id="DVMO01000094">
    <property type="protein sequence ID" value="HIU27998.1"/>
    <property type="molecule type" value="Genomic_DNA"/>
</dbReference>
<gene>
    <name evidence="4" type="ORF">IAD16_06450</name>
</gene>
<dbReference type="PANTHER" id="PTHR43272:SF33">
    <property type="entry name" value="AMP-BINDING DOMAIN-CONTAINING PROTEIN-RELATED"/>
    <property type="match status" value="1"/>
</dbReference>
<dbReference type="GO" id="GO:0004467">
    <property type="term" value="F:long-chain fatty acid-CoA ligase activity"/>
    <property type="evidence" value="ECO:0007669"/>
    <property type="project" value="TreeGrafter"/>
</dbReference>
<dbReference type="AlphaFoldDB" id="A0A9D1L9A7"/>
<dbReference type="GO" id="GO:0016020">
    <property type="term" value="C:membrane"/>
    <property type="evidence" value="ECO:0007669"/>
    <property type="project" value="TreeGrafter"/>
</dbReference>
<proteinExistence type="predicted"/>
<dbReference type="InterPro" id="IPR042099">
    <property type="entry name" value="ANL_N_sf"/>
</dbReference>
<dbReference type="Gene3D" id="3.40.50.12780">
    <property type="entry name" value="N-terminal domain of ligase-like"/>
    <property type="match status" value="1"/>
</dbReference>
<sequence>MSKSMSYVNKGKTIKELIYNTAEKFPDRNAFKIKEKGVVRGETFDQLKDDVEALGTSLFARGFKNAKIGIIGENSFPWFLSFLAAVCGGCTAVPYDKGLTKVELENCVSRSHINLLMYDSRFESIIDHIRERHPDITYICITGDDSMLGDLIKEGREMIQAGNTEYTGMEVKKEDVAVYLFTSGTTSESKIVMLSHDNISSNIRDMLEMEIFYPEDVNMAFLPFHHSFGLVGVLVFLSSGCCNVFCDGLKYVQRNFAEYGVSVFVGVPLLVENLYNKVMKQIEKQ</sequence>
<evidence type="ECO:0000256" key="2">
    <source>
        <dbReference type="ARBA" id="ARBA00022840"/>
    </source>
</evidence>